<dbReference type="InterPro" id="IPR036388">
    <property type="entry name" value="WH-like_DNA-bd_sf"/>
</dbReference>
<evidence type="ECO:0000313" key="2">
    <source>
        <dbReference type="Proteomes" id="UP000677218"/>
    </source>
</evidence>
<dbReference type="Pfam" id="PF02082">
    <property type="entry name" value="Rrf2"/>
    <property type="match status" value="1"/>
</dbReference>
<gene>
    <name evidence="1" type="ORF">LCB40_00050</name>
</gene>
<comment type="caution">
    <text evidence="1">The sequence shown here is derived from an EMBL/GenBank/DDBJ whole genome shotgun (WGS) entry which is preliminary data.</text>
</comment>
<sequence length="154" mass="17028">MKLNKSIEQGIYVLLILALEKDHRPVKSRVLSGVLGVSDSFLKKLLMTMKNAGIITSDVSKNGGYQLARPITAISLKDVVEALDPATVPELSHLANSVFPDDPAHVQASEQLILAAFDRGFAAFNQKLDQFKLSQLLRPEAYKNGIIDWEKRLN</sequence>
<keyword evidence="2" id="KW-1185">Reference proteome</keyword>
<dbReference type="AlphaFoldDB" id="A0A916QJ28"/>
<dbReference type="EMBL" id="BMAY01000001">
    <property type="protein sequence ID" value="GFZ26125.1"/>
    <property type="molecule type" value="Genomic_DNA"/>
</dbReference>
<proteinExistence type="predicted"/>
<dbReference type="Proteomes" id="UP000677218">
    <property type="component" value="Unassembled WGS sequence"/>
</dbReference>
<dbReference type="PANTHER" id="PTHR33221">
    <property type="entry name" value="WINGED HELIX-TURN-HELIX TRANSCRIPTIONAL REGULATOR, RRF2 FAMILY"/>
    <property type="match status" value="1"/>
</dbReference>
<evidence type="ECO:0000313" key="1">
    <source>
        <dbReference type="EMBL" id="GFZ26125.1"/>
    </source>
</evidence>
<accession>A0A916QJ28</accession>
<reference evidence="1" key="1">
    <citation type="submission" date="2020-08" db="EMBL/GenBank/DDBJ databases">
        <title>Taxonomic study for Lactobacillus species isolated from hardwood bark.</title>
        <authorList>
            <person name="Tohno M."/>
            <person name="Tanizawa Y."/>
        </authorList>
    </citation>
    <scope>NUCLEOTIDE SEQUENCE</scope>
    <source>
        <strain evidence="1">B40</strain>
    </source>
</reference>
<dbReference type="GO" id="GO:0003700">
    <property type="term" value="F:DNA-binding transcription factor activity"/>
    <property type="evidence" value="ECO:0007669"/>
    <property type="project" value="TreeGrafter"/>
</dbReference>
<dbReference type="PROSITE" id="PS51197">
    <property type="entry name" value="HTH_RRF2_2"/>
    <property type="match status" value="1"/>
</dbReference>
<dbReference type="InterPro" id="IPR000944">
    <property type="entry name" value="Tscrpt_reg_Rrf2"/>
</dbReference>
<dbReference type="RefSeq" id="WP_212779842.1">
    <property type="nucleotide sequence ID" value="NZ_BMAY01000001.1"/>
</dbReference>
<dbReference type="PANTHER" id="PTHR33221:SF15">
    <property type="entry name" value="HTH-TYPE TRANSCRIPTIONAL REGULATOR YWGB-RELATED"/>
    <property type="match status" value="1"/>
</dbReference>
<dbReference type="InterPro" id="IPR036390">
    <property type="entry name" value="WH_DNA-bd_sf"/>
</dbReference>
<dbReference type="SUPFAM" id="SSF46785">
    <property type="entry name" value="Winged helix' DNA-binding domain"/>
    <property type="match status" value="1"/>
</dbReference>
<dbReference type="GO" id="GO:0005829">
    <property type="term" value="C:cytosol"/>
    <property type="evidence" value="ECO:0007669"/>
    <property type="project" value="TreeGrafter"/>
</dbReference>
<dbReference type="Gene3D" id="1.10.10.10">
    <property type="entry name" value="Winged helix-like DNA-binding domain superfamily/Winged helix DNA-binding domain"/>
    <property type="match status" value="1"/>
</dbReference>
<organism evidence="1 2">
    <name type="scientific">Lactobacillus corticis</name>
    <dbReference type="NCBI Taxonomy" id="2201249"/>
    <lineage>
        <taxon>Bacteria</taxon>
        <taxon>Bacillati</taxon>
        <taxon>Bacillota</taxon>
        <taxon>Bacilli</taxon>
        <taxon>Lactobacillales</taxon>
        <taxon>Lactobacillaceae</taxon>
        <taxon>Lactobacillus</taxon>
    </lineage>
</organism>
<name>A0A916QJ28_9LACO</name>
<protein>
    <submittedName>
        <fullName evidence="1">Rrf2 family transcriptional regulator</fullName>
    </submittedName>
</protein>